<evidence type="ECO:0000256" key="7">
    <source>
        <dbReference type="ARBA" id="ARBA00022777"/>
    </source>
</evidence>
<dbReference type="CDD" id="cd17300">
    <property type="entry name" value="PIPKc_PIKfyve"/>
    <property type="match status" value="1"/>
</dbReference>
<feature type="region of interest" description="Disordered" evidence="13">
    <location>
        <begin position="1732"/>
        <end position="1764"/>
    </location>
</feature>
<dbReference type="FunFam" id="3.30.810.10:FF:000001">
    <property type="entry name" value="1-phosphatidylinositol 3-phosphate 5-kinase FAB1"/>
    <property type="match status" value="1"/>
</dbReference>
<proteinExistence type="predicted"/>
<dbReference type="GO" id="GO:0032266">
    <property type="term" value="F:phosphatidylinositol-3-phosphate binding"/>
    <property type="evidence" value="ECO:0007669"/>
    <property type="project" value="UniProtKB-ARBA"/>
</dbReference>
<dbReference type="SMART" id="SM00064">
    <property type="entry name" value="FYVE"/>
    <property type="match status" value="1"/>
</dbReference>
<dbReference type="SUPFAM" id="SSF57903">
    <property type="entry name" value="FYVE/PHD zinc finger"/>
    <property type="match status" value="1"/>
</dbReference>
<feature type="region of interest" description="Disordered" evidence="13">
    <location>
        <begin position="1571"/>
        <end position="1592"/>
    </location>
</feature>
<dbReference type="InterPro" id="IPR013083">
    <property type="entry name" value="Znf_RING/FYVE/PHD"/>
</dbReference>
<dbReference type="GO" id="GO:0046854">
    <property type="term" value="P:phosphatidylinositol phosphate biosynthetic process"/>
    <property type="evidence" value="ECO:0007669"/>
    <property type="project" value="TreeGrafter"/>
</dbReference>
<dbReference type="Pfam" id="PF00118">
    <property type="entry name" value="Cpn60_TCP1"/>
    <property type="match status" value="1"/>
</dbReference>
<evidence type="ECO:0000313" key="16">
    <source>
        <dbReference type="EMBL" id="KAK5781699.1"/>
    </source>
</evidence>
<dbReference type="GO" id="GO:0010008">
    <property type="term" value="C:endosome membrane"/>
    <property type="evidence" value="ECO:0007669"/>
    <property type="project" value="TreeGrafter"/>
</dbReference>
<evidence type="ECO:0000256" key="11">
    <source>
        <dbReference type="PROSITE-ProRule" id="PRU00091"/>
    </source>
</evidence>
<keyword evidence="5 12" id="KW-0547">Nucleotide-binding</keyword>
<feature type="domain" description="PIPK" evidence="15">
    <location>
        <begin position="1847"/>
        <end position="2178"/>
    </location>
</feature>
<keyword evidence="4" id="KW-0479">Metal-binding</keyword>
<dbReference type="GO" id="GO:0000329">
    <property type="term" value="C:fungal-type vacuole membrane"/>
    <property type="evidence" value="ECO:0007669"/>
    <property type="project" value="TreeGrafter"/>
</dbReference>
<evidence type="ECO:0000256" key="1">
    <source>
        <dbReference type="ARBA" id="ARBA00000768"/>
    </source>
</evidence>
<accession>A0AAN7W5K9</accession>
<evidence type="ECO:0000256" key="5">
    <source>
        <dbReference type="ARBA" id="ARBA00022741"/>
    </source>
</evidence>
<dbReference type="InterPro" id="IPR000306">
    <property type="entry name" value="Znf_FYVE"/>
</dbReference>
<comment type="caution">
    <text evidence="16">The sequence shown here is derived from an EMBL/GenBank/DDBJ whole genome shotgun (WGS) entry which is preliminary data.</text>
</comment>
<dbReference type="InterPro" id="IPR017455">
    <property type="entry name" value="Znf_FYVE-rel"/>
</dbReference>
<feature type="region of interest" description="Disordered" evidence="13">
    <location>
        <begin position="1510"/>
        <end position="1557"/>
    </location>
</feature>
<keyword evidence="6 11" id="KW-0863">Zinc-finger</keyword>
<evidence type="ECO:0000256" key="10">
    <source>
        <dbReference type="ARBA" id="ARBA00075294"/>
    </source>
</evidence>
<feature type="compositionally biased region" description="Polar residues" evidence="13">
    <location>
        <begin position="1543"/>
        <end position="1553"/>
    </location>
</feature>
<keyword evidence="3 12" id="KW-0808">Transferase</keyword>
<dbReference type="InterPro" id="IPR027483">
    <property type="entry name" value="PInositol-4-P-4/5-kinase_C_sf"/>
</dbReference>
<evidence type="ECO:0000256" key="13">
    <source>
        <dbReference type="SAM" id="MobiDB-lite"/>
    </source>
</evidence>
<feature type="region of interest" description="Disordered" evidence="13">
    <location>
        <begin position="506"/>
        <end position="532"/>
    </location>
</feature>
<dbReference type="InterPro" id="IPR044769">
    <property type="entry name" value="PIKfyve_PIPKc"/>
</dbReference>
<dbReference type="Proteomes" id="UP001306508">
    <property type="component" value="Unassembled WGS sequence"/>
</dbReference>
<dbReference type="Pfam" id="PF01363">
    <property type="entry name" value="FYVE"/>
    <property type="match status" value="1"/>
</dbReference>
<dbReference type="Gene3D" id="3.50.7.10">
    <property type="entry name" value="GroEL"/>
    <property type="match status" value="1"/>
</dbReference>
<sequence>MSDMLSRPNVSLTTTTTTDVDTNPVLSDISIPTKLDNLHIEGVLDKQFNNQVHRKKSPPLLNGNQDIKNVAIAGDNFEDHTSASETALNQIQTDYNDKKVNNRNNNSGNDLTMNLVVGKKVDSILPENIININTTSSVKIDNNNIHSIRFQASDPSNQLTTTNSQLSIFHPDVNKHRTTQINDSMNSIHSKHIFPIKSDSMNVNRSSTYASKSTVKAIPIRNPNSQRLLDLEDRFSTRSRSSSMTTSLSRSFLFGFYHAQKNKTDLKQKRPLISKEYWMKDESAKECFSCGKPFTTFRRKHHCRICGQIFCHACSLLMDGERLGYTGKMRVCYNCFEHINTYMDSSDEEDELDDAIVENNNHLNESGILSQKKLSYEKIKDRNSISSDSNTSSDDNHSISLNSGLSLSVSEPTEKRQKEIILLNQDDVRSIITADEDSKLFVMTPSPPPKMAIPATKQGGSLEIGFDRNRSDRKKNKYYTFNTPSYSNNNERYTIRDVDMLPKQYRSKHKKYQNAGSSEKYYSLSPSENRHKRIPSMNSLRKSLLNYVGSGNKTSPFSQTFDNQQQPEIYNNTEPQKDGIKTASTIIGNLTNKNFKFQFNFKKDAPKDRNLIQDNLVHVDDARNSELRYDSSGSDNSLEDEGTMSIYSSLHDLPVATNPIRSTRNSSRSLQRAQASLKRIQNRRTKNRNKIFYHHDFERLGMSAPNLLSVVTDDDAGNKFLEDTNSHKNSANNTDNLIDEISKSNAILEKRETILNARHSKTNNVNTQWKRLSSISLHHPHRTSSTYSFKKNLLNEVATVHMHLLLKQVLADQDIKGKERWETVFKEVLLKKVQFITLSARDSNTLDYRQKYVKIKRIAGGTIEQSEYVNGIVFSKALPNKLMRSYIDNPRILLIMFPLEYQKNENHFLSLETVLAQEQEYLNKLVSRLTSLHPDIIFVGANVSGYALDLLLKAGVTVQYNIKPQIIERIARLTEADIAVSIDKLASNVKMGECGSFQVKTYIYGNISNTYTFLKGCNSDLGGTLLLRGDCNENLEKIKHVAEFMVYVVFALELESSFFNDNFIQLSSSFYLEKSKQKRMSIFDGYYFEFLEKFSHRILTTSPTVEFSMPFLLSKARELEAEIKHRQEQQAALEDKDISINHPEIKELGIESTLTFKDMRYITSFLQQKRIEDLQATFKKRCKQWEVFYSLSHNMLGTGSHQAITVLYSMVSTKTATPCIGPQLVNIDYFWDTDISIGQLIENIVLTAHYPCEQGCNSYLFDHYRSYVHGTGKVDIMIEKFQTKLPKLKNIILTWSYCKNCGTSTPILQISEKTWNYSFGKYLEIMFWSKKGSLSDIGNCSHDFTKDHVKYFSYGDLVIRMEYSDLDIHEVNTPPVRMRWQPNIDIKFKVENYYKILDKINMFYDSVVDRLEHVTLDSIHHSKKQNAENKINEMKQKVYQEKKTLFSDLESLYQRYPGDQHLQLNRLLKIVCDYAADWDNDFNLFEKEYLPSERDITRITSKQLKKLFGEPKSTESELDMTNNNTTTTSDTILATNEKEKSNRNSSTGDQNTLVKGKQSENYKHALMIQQKDNIQKPHNDSPEAEPLNSEEGSISTAIDLEENKTKKNSKVLELASFFDQIHLDALPKDSELHKEFTRLRGDKNKYKNYKLQSSAPIIEVYKNVKDAVAEPLHDPGSQKDHEVFDHKNILQLTDNIITDDNKTLEKETSANLENELENSITRWGEKVWNQENNEDNTLPEHVSLGSESSSRSTAETKPPKKESIVVQPEKSLLMKAITNFWADRSGYLWKPLVYPISSTDHVFADNDVIIREDEPSSLAAFCLNMLDYKERMLAVYQAYSQNLPSIQNTENTSIYTLDTENHSTTSASHTTNVNSTEEENSILLRLSETPEILEQIMTKKTAVHLRYQFEDDSTVMSCKIFFSEHFDAFRRTSNCNNNFIQSLSRCIKWDSSGGKSGSTFLKTLDERFVIKELSHSELDAFIKFAPSYFEYMAQAIFHDLPTALAKVFGFYQIQVKNPNLSKNYKMDIIIMENLFYDNKPSRIFDLKGSMRNRHVEQTGKENEVLLDENMVEYIYESPIYVREYDKKLLRTSLWNDTLFLAKMNVMDYSLVVGLNNDSMVLTVGIIDFIRTFTWDKKLESWVKEKSLVGGGNKVIKQPTVVTPKQYKNRFREAMERYILMVPDPWCQEYM</sequence>
<dbReference type="InterPro" id="IPR002498">
    <property type="entry name" value="PInositol-4-P-4/5-kinase_core"/>
</dbReference>
<organism evidence="16 17">
    <name type="scientific">Arxiozyma heterogenica</name>
    <dbReference type="NCBI Taxonomy" id="278026"/>
    <lineage>
        <taxon>Eukaryota</taxon>
        <taxon>Fungi</taxon>
        <taxon>Dikarya</taxon>
        <taxon>Ascomycota</taxon>
        <taxon>Saccharomycotina</taxon>
        <taxon>Saccharomycetes</taxon>
        <taxon>Saccharomycetales</taxon>
        <taxon>Saccharomycetaceae</taxon>
        <taxon>Arxiozyma</taxon>
    </lineage>
</organism>
<dbReference type="EC" id="2.7.1.150" evidence="2"/>
<evidence type="ECO:0000256" key="6">
    <source>
        <dbReference type="ARBA" id="ARBA00022771"/>
    </source>
</evidence>
<dbReference type="InterPro" id="IPR027409">
    <property type="entry name" value="GroEL-like_apical_dom_sf"/>
</dbReference>
<evidence type="ECO:0000259" key="14">
    <source>
        <dbReference type="PROSITE" id="PS50178"/>
    </source>
</evidence>
<dbReference type="InterPro" id="IPR002423">
    <property type="entry name" value="Cpn60/GroEL/TCP-1"/>
</dbReference>
<keyword evidence="7 12" id="KW-0418">Kinase</keyword>
<dbReference type="Gene3D" id="3.30.40.10">
    <property type="entry name" value="Zinc/RING finger domain, C3HC4 (zinc finger)"/>
    <property type="match status" value="1"/>
</dbReference>
<keyword evidence="17" id="KW-1185">Reference proteome</keyword>
<reference evidence="17" key="1">
    <citation type="submission" date="2023-07" db="EMBL/GenBank/DDBJ databases">
        <title>A draft genome of Kazachstania heterogenica Y-27499.</title>
        <authorList>
            <person name="Donic C."/>
            <person name="Kralova J.S."/>
            <person name="Fidel L."/>
            <person name="Ben-Dor S."/>
            <person name="Jung S."/>
        </authorList>
    </citation>
    <scope>NUCLEOTIDE SEQUENCE [LARGE SCALE GENOMIC DNA]</scope>
    <source>
        <strain evidence="17">Y27499</strain>
    </source>
</reference>
<protein>
    <recommendedName>
        <fullName evidence="2">1-phosphatidylinositol-3-phosphate 5-kinase</fullName>
        <ecNumber evidence="2">2.7.1.150</ecNumber>
    </recommendedName>
    <alternativeName>
        <fullName evidence="10">Type III PIP kinase</fullName>
    </alternativeName>
</protein>
<dbReference type="SMART" id="SM00330">
    <property type="entry name" value="PIPKc"/>
    <property type="match status" value="1"/>
</dbReference>
<dbReference type="FunFam" id="3.30.40.10:FF:000283">
    <property type="entry name" value="1-phosphatidylinositol-3-phosphate 5-kinase (Fab1)"/>
    <property type="match status" value="1"/>
</dbReference>
<dbReference type="GO" id="GO:0008270">
    <property type="term" value="F:zinc ion binding"/>
    <property type="evidence" value="ECO:0007669"/>
    <property type="project" value="UniProtKB-KW"/>
</dbReference>
<dbReference type="Gene3D" id="3.30.800.10">
    <property type="entry name" value="Phosphatidylinositol Phosphate Kinase II Beta"/>
    <property type="match status" value="1"/>
</dbReference>
<dbReference type="CDD" id="cd03334">
    <property type="entry name" value="Fab1_TCP"/>
    <property type="match status" value="1"/>
</dbReference>
<dbReference type="Gene3D" id="3.30.810.10">
    <property type="entry name" value="2-Layer Sandwich"/>
    <property type="match status" value="1"/>
</dbReference>
<keyword evidence="9 12" id="KW-0067">ATP-binding</keyword>
<evidence type="ECO:0000256" key="12">
    <source>
        <dbReference type="PROSITE-ProRule" id="PRU00781"/>
    </source>
</evidence>
<feature type="compositionally biased region" description="Polar residues" evidence="13">
    <location>
        <begin position="1745"/>
        <end position="1755"/>
    </location>
</feature>
<gene>
    <name evidence="16" type="ORF">RI543_000885</name>
</gene>
<dbReference type="InterPro" id="IPR011011">
    <property type="entry name" value="Znf_FYVE_PHD"/>
</dbReference>
<dbReference type="PROSITE" id="PS51455">
    <property type="entry name" value="PIPK"/>
    <property type="match status" value="1"/>
</dbReference>
<evidence type="ECO:0000256" key="4">
    <source>
        <dbReference type="ARBA" id="ARBA00022723"/>
    </source>
</evidence>
<dbReference type="InterPro" id="IPR027484">
    <property type="entry name" value="PInositol-4-P-5-kinase_N"/>
</dbReference>
<dbReference type="EMBL" id="JAWIZZ010000031">
    <property type="protein sequence ID" value="KAK5781699.1"/>
    <property type="molecule type" value="Genomic_DNA"/>
</dbReference>
<dbReference type="GO" id="GO:0000285">
    <property type="term" value="F:1-phosphatidylinositol-3-phosphate 5-kinase activity"/>
    <property type="evidence" value="ECO:0007669"/>
    <property type="project" value="UniProtKB-EC"/>
</dbReference>
<evidence type="ECO:0000259" key="15">
    <source>
        <dbReference type="PROSITE" id="PS51455"/>
    </source>
</evidence>
<name>A0AAN7W5K9_9SACH</name>
<comment type="catalytic activity">
    <reaction evidence="1">
        <text>a 1,2-diacyl-sn-glycero-3-phospho-(1D-myo-inositol-3-phosphate) + ATP = a 1,2-diacyl-sn-glycero-3-phospho-(1D-myo-inositol-3,5-bisphosphate) + ADP + H(+)</text>
        <dbReference type="Rhea" id="RHEA:13609"/>
        <dbReference type="ChEBI" id="CHEBI:15378"/>
        <dbReference type="ChEBI" id="CHEBI:30616"/>
        <dbReference type="ChEBI" id="CHEBI:57923"/>
        <dbReference type="ChEBI" id="CHEBI:58088"/>
        <dbReference type="ChEBI" id="CHEBI:456216"/>
        <dbReference type="EC" id="2.7.1.150"/>
    </reaction>
</comment>
<dbReference type="GO" id="GO:0005524">
    <property type="term" value="F:ATP binding"/>
    <property type="evidence" value="ECO:0007669"/>
    <property type="project" value="UniProtKB-UniRule"/>
</dbReference>
<dbReference type="PROSITE" id="PS50178">
    <property type="entry name" value="ZF_FYVE"/>
    <property type="match status" value="1"/>
</dbReference>
<dbReference type="PANTHER" id="PTHR45748">
    <property type="entry name" value="1-PHOSPHATIDYLINOSITOL 3-PHOSPHATE 5-KINASE-RELATED"/>
    <property type="match status" value="1"/>
</dbReference>
<evidence type="ECO:0000256" key="8">
    <source>
        <dbReference type="ARBA" id="ARBA00022833"/>
    </source>
</evidence>
<dbReference type="FunFam" id="3.30.800.10:FF:000005">
    <property type="entry name" value="1-phosphatidylinositol-3-phosphate 5-kinase (Fab1)"/>
    <property type="match status" value="1"/>
</dbReference>
<dbReference type="FunFam" id="3.50.7.10:FF:000007">
    <property type="entry name" value="1-phosphatidylinositol 3-phosphate 5-kinase isoform X1"/>
    <property type="match status" value="1"/>
</dbReference>
<evidence type="ECO:0000313" key="17">
    <source>
        <dbReference type="Proteomes" id="UP001306508"/>
    </source>
</evidence>
<dbReference type="SUPFAM" id="SSF56104">
    <property type="entry name" value="SAICAR synthase-like"/>
    <property type="match status" value="1"/>
</dbReference>
<dbReference type="PANTHER" id="PTHR45748:SF7">
    <property type="entry name" value="1-PHOSPHATIDYLINOSITOL 3-PHOSPHATE 5-KINASE-RELATED"/>
    <property type="match status" value="1"/>
</dbReference>
<feature type="domain" description="FYVE-type" evidence="14">
    <location>
        <begin position="281"/>
        <end position="340"/>
    </location>
</feature>
<evidence type="ECO:0000256" key="3">
    <source>
        <dbReference type="ARBA" id="ARBA00022679"/>
    </source>
</evidence>
<evidence type="ECO:0000256" key="2">
    <source>
        <dbReference type="ARBA" id="ARBA00012009"/>
    </source>
</evidence>
<evidence type="ECO:0000256" key="9">
    <source>
        <dbReference type="ARBA" id="ARBA00022840"/>
    </source>
</evidence>
<keyword evidence="8" id="KW-0862">Zinc</keyword>
<dbReference type="SUPFAM" id="SSF52029">
    <property type="entry name" value="GroEL apical domain-like"/>
    <property type="match status" value="1"/>
</dbReference>
<dbReference type="Pfam" id="PF01504">
    <property type="entry name" value="PIP5K"/>
    <property type="match status" value="2"/>
</dbReference>